<protein>
    <submittedName>
        <fullName evidence="6">RALY heteroous nuclear ribonucleoprotein</fullName>
    </submittedName>
</protein>
<accession>A0A803T0B1</accession>
<dbReference type="InterPro" id="IPR051186">
    <property type="entry name" value="RRM_HNRPC/RALY_subfam"/>
</dbReference>
<organism evidence="6 7">
    <name type="scientific">Anolis carolinensis</name>
    <name type="common">Green anole</name>
    <name type="synonym">American chameleon</name>
    <dbReference type="NCBI Taxonomy" id="28377"/>
    <lineage>
        <taxon>Eukaryota</taxon>
        <taxon>Metazoa</taxon>
        <taxon>Chordata</taxon>
        <taxon>Craniata</taxon>
        <taxon>Vertebrata</taxon>
        <taxon>Euteleostomi</taxon>
        <taxon>Lepidosauria</taxon>
        <taxon>Squamata</taxon>
        <taxon>Bifurcata</taxon>
        <taxon>Unidentata</taxon>
        <taxon>Episquamata</taxon>
        <taxon>Toxicofera</taxon>
        <taxon>Iguania</taxon>
        <taxon>Dactyloidae</taxon>
        <taxon>Anolis</taxon>
    </lineage>
</organism>
<dbReference type="Proteomes" id="UP000001646">
    <property type="component" value="Chromosome 4"/>
</dbReference>
<dbReference type="GO" id="GO:0003723">
    <property type="term" value="F:RNA binding"/>
    <property type="evidence" value="ECO:0007669"/>
    <property type="project" value="UniProtKB-UniRule"/>
</dbReference>
<dbReference type="Ensembl" id="ENSACAT00000041073.1">
    <property type="protein sequence ID" value="ENSACAP00000028651.1"/>
    <property type="gene ID" value="ENSACAG00000008983.4"/>
</dbReference>
<dbReference type="SUPFAM" id="SSF54928">
    <property type="entry name" value="RNA-binding domain, RBD"/>
    <property type="match status" value="1"/>
</dbReference>
<dbReference type="InterPro" id="IPR035979">
    <property type="entry name" value="RBD_domain_sf"/>
</dbReference>
<gene>
    <name evidence="6" type="primary">RALY</name>
</gene>
<dbReference type="CDD" id="cd12604">
    <property type="entry name" value="RRM_RALY"/>
    <property type="match status" value="1"/>
</dbReference>
<feature type="domain" description="RRM" evidence="5">
    <location>
        <begin position="66"/>
        <end position="137"/>
    </location>
</feature>
<dbReference type="PROSITE" id="PS50102">
    <property type="entry name" value="RRM"/>
    <property type="match status" value="1"/>
</dbReference>
<dbReference type="PANTHER" id="PTHR13968">
    <property type="entry name" value="HETEROGENEOUS NUCLEAR RIBONUCLEOPROTEIN"/>
    <property type="match status" value="1"/>
</dbReference>
<evidence type="ECO:0000313" key="7">
    <source>
        <dbReference type="Proteomes" id="UP000001646"/>
    </source>
</evidence>
<keyword evidence="2 4" id="KW-0694">RNA-binding</keyword>
<keyword evidence="3" id="KW-0175">Coiled coil</keyword>
<evidence type="ECO:0000313" key="6">
    <source>
        <dbReference type="Ensembl" id="ENSACAP00000028651.1"/>
    </source>
</evidence>
<comment type="similarity">
    <text evidence="1">Belongs to the RRM HNRPC family. RALY subfamily.</text>
</comment>
<name>A0A803T0B1_ANOCA</name>
<keyword evidence="7" id="KW-1185">Reference proteome</keyword>
<dbReference type="Gene3D" id="3.30.70.330">
    <property type="match status" value="1"/>
</dbReference>
<evidence type="ECO:0000256" key="2">
    <source>
        <dbReference type="ARBA" id="ARBA00022884"/>
    </source>
</evidence>
<dbReference type="InterPro" id="IPR034502">
    <property type="entry name" value="RALY_RRM"/>
</dbReference>
<evidence type="ECO:0000259" key="5">
    <source>
        <dbReference type="PROSITE" id="PS50102"/>
    </source>
</evidence>
<dbReference type="PANTHER" id="PTHR13968:SF6">
    <property type="entry name" value="RNA-BINDING PROTEIN RALY"/>
    <property type="match status" value="1"/>
</dbReference>
<dbReference type="FunFam" id="3.30.70.330:FF:000019">
    <property type="entry name" value="heterogeneous nuclear ribonucleoproteins C1/C2 isoform X1"/>
    <property type="match status" value="1"/>
</dbReference>
<dbReference type="AlphaFoldDB" id="A0A803T0B1"/>
<evidence type="ECO:0000256" key="3">
    <source>
        <dbReference type="ARBA" id="ARBA00023054"/>
    </source>
</evidence>
<reference evidence="6" key="3">
    <citation type="submission" date="2025-09" db="UniProtKB">
        <authorList>
            <consortium name="Ensembl"/>
        </authorList>
    </citation>
    <scope>IDENTIFICATION</scope>
</reference>
<dbReference type="InterPro" id="IPR012677">
    <property type="entry name" value="Nucleotide-bd_a/b_plait_sf"/>
</dbReference>
<sequence length="327" mass="36418">MGYLCLHFMCSPLLPFLSLTHTIRIFSILYLYLPDLSYLVHSGVKMSLKVQTSNITNKNDPKSINSRVFIGNLNTAVVKKSDVETIFSKYGRVVGCSVHKGYAFVQYSNERHARAAVLGENGRILAGQTLDINMAGEPKPNRPKGLKRTASALYSGYDFDYEYYRDDFYDRLFEYRGRVSPIPRVVPVKRPRVTIPLVRRVKATLPVKLFARSAAIANSSAKLKLKCNELQTIKTELTQIKSNIDALLGRLEQIAEQQKASTGQLADWNCPMIEAKTCGSSGVARNSMAATQLWLTLSKLKACVNLLFCSCNSAAATGDCLYQMGMF</sequence>
<dbReference type="SMART" id="SM00360">
    <property type="entry name" value="RRM"/>
    <property type="match status" value="1"/>
</dbReference>
<dbReference type="Bgee" id="ENSACAG00000008983">
    <property type="expression patterns" value="Expressed in skeletal muscle tissue and 8 other cell types or tissues"/>
</dbReference>
<evidence type="ECO:0000256" key="4">
    <source>
        <dbReference type="PROSITE-ProRule" id="PRU00176"/>
    </source>
</evidence>
<dbReference type="Pfam" id="PF00076">
    <property type="entry name" value="RRM_1"/>
    <property type="match status" value="1"/>
</dbReference>
<dbReference type="InterPro" id="IPR000504">
    <property type="entry name" value="RRM_dom"/>
</dbReference>
<reference evidence="6 7" key="1">
    <citation type="submission" date="2009-12" db="EMBL/GenBank/DDBJ databases">
        <title>The Genome Sequence of Anolis carolinensis (Green Anole Lizard).</title>
        <authorList>
            <consortium name="The Genome Sequencing Platform"/>
            <person name="Di Palma F."/>
            <person name="Alfoldi J."/>
            <person name="Heiman D."/>
            <person name="Young S."/>
            <person name="Grabherr M."/>
            <person name="Johnson J."/>
            <person name="Lander E.S."/>
            <person name="Lindblad-Toh K."/>
        </authorList>
    </citation>
    <scope>NUCLEOTIDE SEQUENCE [LARGE SCALE GENOMIC DNA]</scope>
    <source>
        <strain evidence="6 7">JBL SC #1</strain>
    </source>
</reference>
<reference evidence="6" key="2">
    <citation type="submission" date="2025-08" db="UniProtKB">
        <authorList>
            <consortium name="Ensembl"/>
        </authorList>
    </citation>
    <scope>IDENTIFICATION</scope>
</reference>
<proteinExistence type="inferred from homology"/>
<evidence type="ECO:0000256" key="1">
    <source>
        <dbReference type="ARBA" id="ARBA00008631"/>
    </source>
</evidence>
<dbReference type="GeneTree" id="ENSGT00940000157601"/>